<evidence type="ECO:0000256" key="5">
    <source>
        <dbReference type="ARBA" id="ARBA00023136"/>
    </source>
</evidence>
<organism evidence="8 9">
    <name type="scientific">Leucosporidium creatinivorum</name>
    <dbReference type="NCBI Taxonomy" id="106004"/>
    <lineage>
        <taxon>Eukaryota</taxon>
        <taxon>Fungi</taxon>
        <taxon>Dikarya</taxon>
        <taxon>Basidiomycota</taxon>
        <taxon>Pucciniomycotina</taxon>
        <taxon>Microbotryomycetes</taxon>
        <taxon>Leucosporidiales</taxon>
        <taxon>Leucosporidium</taxon>
    </lineage>
</organism>
<feature type="transmembrane region" description="Helical" evidence="7">
    <location>
        <begin position="112"/>
        <end position="132"/>
    </location>
</feature>
<feature type="transmembrane region" description="Helical" evidence="7">
    <location>
        <begin position="82"/>
        <end position="100"/>
    </location>
</feature>
<sequence length="496" mass="54704">MSPTINSTNSDLEAKMGSPTGKVVAEELYEIDPAAEARLVRKLDFRLLPLLALAYMLCYFDRSNAGNARVAGLTTDLGFWEYDFNIGTCLYYITFILAEVPAAMLVRKFGFIWIPVSVVCFGVLTLGTAFIHNRGSFFAMRSLLGIAESLVFPGNAYLLTRYYRREELTTRLTFFIFTAGYLSSAFGGLLSSGFLTIGEIGPLKAWRHIFAWEGVITIGVGIIMCFIYPTDPTKTHMFTEEERRMAMARMSAGQVDKSEEAQQKALPWSEARKTVLNPLVLLSSFFYICNNVTVQGLGTFTPTILRLNYPASSAVRIQLLSVPPFVVAWVVAMSAAYFAMKRSQHGLASMFGALLTVIGYSIWIATDSTYIKTRYAAIFINASGGFYGPLILAWALSNASTDSARALTGATVSGLGGIGSIVASWSYIPTDAKTGYRIGNSLNLSLGCVVFVGVALLRTYQARENRLRAEGKRDHRLECSEEEQEQLGSKHPKFRF</sequence>
<dbReference type="SUPFAM" id="SSF103473">
    <property type="entry name" value="MFS general substrate transporter"/>
    <property type="match status" value="1"/>
</dbReference>
<comment type="caution">
    <text evidence="8">The sequence shown here is derived from an EMBL/GenBank/DDBJ whole genome shotgun (WGS) entry which is preliminary data.</text>
</comment>
<feature type="non-terminal residue" evidence="8">
    <location>
        <position position="496"/>
    </location>
</feature>
<evidence type="ECO:0000313" key="8">
    <source>
        <dbReference type="EMBL" id="ORY91508.1"/>
    </source>
</evidence>
<feature type="transmembrane region" description="Helical" evidence="7">
    <location>
        <begin position="138"/>
        <end position="160"/>
    </location>
</feature>
<accession>A0A1Y2G2C2</accession>
<reference evidence="8 9" key="1">
    <citation type="submission" date="2016-07" db="EMBL/GenBank/DDBJ databases">
        <title>Pervasive Adenine N6-methylation of Active Genes in Fungi.</title>
        <authorList>
            <consortium name="DOE Joint Genome Institute"/>
            <person name="Mondo S.J."/>
            <person name="Dannebaum R.O."/>
            <person name="Kuo R.C."/>
            <person name="Labutti K."/>
            <person name="Haridas S."/>
            <person name="Kuo A."/>
            <person name="Salamov A."/>
            <person name="Ahrendt S.R."/>
            <person name="Lipzen A."/>
            <person name="Sullivan W."/>
            <person name="Andreopoulos W.B."/>
            <person name="Clum A."/>
            <person name="Lindquist E."/>
            <person name="Daum C."/>
            <person name="Ramamoorthy G.K."/>
            <person name="Gryganskyi A."/>
            <person name="Culley D."/>
            <person name="Magnuson J.K."/>
            <person name="James T.Y."/>
            <person name="O'Malley M.A."/>
            <person name="Stajich J.E."/>
            <person name="Spatafora J.W."/>
            <person name="Visel A."/>
            <person name="Grigoriev I.V."/>
        </authorList>
    </citation>
    <scope>NUCLEOTIDE SEQUENCE [LARGE SCALE GENOMIC DNA]</scope>
    <source>
        <strain evidence="8 9">62-1032</strain>
    </source>
</reference>
<feature type="transmembrane region" description="Helical" evidence="7">
    <location>
        <begin position="279"/>
        <end position="297"/>
    </location>
</feature>
<feature type="transmembrane region" description="Helical" evidence="7">
    <location>
        <begin position="346"/>
        <end position="363"/>
    </location>
</feature>
<feature type="transmembrane region" description="Helical" evidence="7">
    <location>
        <begin position="440"/>
        <end position="460"/>
    </location>
</feature>
<dbReference type="GO" id="GO:0022857">
    <property type="term" value="F:transmembrane transporter activity"/>
    <property type="evidence" value="ECO:0007669"/>
    <property type="project" value="InterPro"/>
</dbReference>
<name>A0A1Y2G2C2_9BASI</name>
<feature type="transmembrane region" description="Helical" evidence="7">
    <location>
        <begin position="209"/>
        <end position="228"/>
    </location>
</feature>
<keyword evidence="5 7" id="KW-0472">Membrane</keyword>
<dbReference type="InParanoid" id="A0A1Y2G2C2"/>
<dbReference type="InterPro" id="IPR036259">
    <property type="entry name" value="MFS_trans_sf"/>
</dbReference>
<evidence type="ECO:0000256" key="4">
    <source>
        <dbReference type="ARBA" id="ARBA00022989"/>
    </source>
</evidence>
<dbReference type="GO" id="GO:0016020">
    <property type="term" value="C:membrane"/>
    <property type="evidence" value="ECO:0007669"/>
    <property type="project" value="UniProtKB-SubCell"/>
</dbReference>
<feature type="transmembrane region" description="Helical" evidence="7">
    <location>
        <begin position="172"/>
        <end position="197"/>
    </location>
</feature>
<evidence type="ECO:0000256" key="3">
    <source>
        <dbReference type="ARBA" id="ARBA00022692"/>
    </source>
</evidence>
<dbReference type="FunCoup" id="A0A1Y2G2C2">
    <property type="interactions" value="22"/>
</dbReference>
<dbReference type="AlphaFoldDB" id="A0A1Y2G2C2"/>
<dbReference type="Proteomes" id="UP000193467">
    <property type="component" value="Unassembled WGS sequence"/>
</dbReference>
<dbReference type="PANTHER" id="PTHR43791:SF48">
    <property type="entry name" value="TRANSPORTER, PUTATIVE (AFU_ORTHOLOGUE AFUA_4G01000)-RELATED"/>
    <property type="match status" value="1"/>
</dbReference>
<comment type="subcellular location">
    <subcellularLocation>
        <location evidence="1">Membrane</location>
        <topology evidence="1">Multi-pass membrane protein</topology>
    </subcellularLocation>
</comment>
<dbReference type="OrthoDB" id="2962993at2759"/>
<evidence type="ECO:0000256" key="2">
    <source>
        <dbReference type="ARBA" id="ARBA00022448"/>
    </source>
</evidence>
<keyword evidence="2" id="KW-0813">Transport</keyword>
<protein>
    <submittedName>
        <fullName evidence="8">Major facilitator superfamily transporter</fullName>
    </submittedName>
</protein>
<dbReference type="InterPro" id="IPR011701">
    <property type="entry name" value="MFS"/>
</dbReference>
<feature type="transmembrane region" description="Helical" evidence="7">
    <location>
        <begin position="317"/>
        <end position="339"/>
    </location>
</feature>
<keyword evidence="3 7" id="KW-0812">Transmembrane</keyword>
<evidence type="ECO:0000313" key="9">
    <source>
        <dbReference type="Proteomes" id="UP000193467"/>
    </source>
</evidence>
<keyword evidence="9" id="KW-1185">Reference proteome</keyword>
<dbReference type="PANTHER" id="PTHR43791">
    <property type="entry name" value="PERMEASE-RELATED"/>
    <property type="match status" value="1"/>
</dbReference>
<feature type="transmembrane region" description="Helical" evidence="7">
    <location>
        <begin position="375"/>
        <end position="395"/>
    </location>
</feature>
<dbReference type="Gene3D" id="1.20.1250.20">
    <property type="entry name" value="MFS general substrate transporter like domains"/>
    <property type="match status" value="1"/>
</dbReference>
<feature type="region of interest" description="Disordered" evidence="6">
    <location>
        <begin position="471"/>
        <end position="496"/>
    </location>
</feature>
<feature type="transmembrane region" description="Helical" evidence="7">
    <location>
        <begin position="407"/>
        <end position="428"/>
    </location>
</feature>
<dbReference type="EMBL" id="MCGR01000002">
    <property type="protein sequence ID" value="ORY91508.1"/>
    <property type="molecule type" value="Genomic_DNA"/>
</dbReference>
<keyword evidence="4 7" id="KW-1133">Transmembrane helix</keyword>
<dbReference type="STRING" id="106004.A0A1Y2G2C2"/>
<evidence type="ECO:0000256" key="6">
    <source>
        <dbReference type="SAM" id="MobiDB-lite"/>
    </source>
</evidence>
<evidence type="ECO:0000256" key="1">
    <source>
        <dbReference type="ARBA" id="ARBA00004141"/>
    </source>
</evidence>
<proteinExistence type="predicted"/>
<dbReference type="Pfam" id="PF07690">
    <property type="entry name" value="MFS_1"/>
    <property type="match status" value="1"/>
</dbReference>
<gene>
    <name evidence="8" type="ORF">BCR35DRAFT_274215</name>
</gene>
<evidence type="ECO:0000256" key="7">
    <source>
        <dbReference type="SAM" id="Phobius"/>
    </source>
</evidence>